<dbReference type="InterPro" id="IPR003597">
    <property type="entry name" value="Ig_C1-set"/>
</dbReference>
<feature type="domain" description="Ig-like" evidence="3">
    <location>
        <begin position="152"/>
        <end position="249"/>
    </location>
</feature>
<dbReference type="AlphaFoldDB" id="A0A3P8SSX9"/>
<dbReference type="InterPro" id="IPR036179">
    <property type="entry name" value="Ig-like_dom_sf"/>
</dbReference>
<dbReference type="InterPro" id="IPR013106">
    <property type="entry name" value="Ig_V-set"/>
</dbReference>
<evidence type="ECO:0000313" key="5">
    <source>
        <dbReference type="Proteomes" id="UP000265080"/>
    </source>
</evidence>
<dbReference type="GeneTree" id="ENSGT01030000234589"/>
<dbReference type="InterPro" id="IPR050150">
    <property type="entry name" value="IgV_Light_Chain"/>
</dbReference>
<feature type="chain" id="PRO_5018052786" description="Ig-like domain-containing protein" evidence="2">
    <location>
        <begin position="32"/>
        <end position="260"/>
    </location>
</feature>
<dbReference type="InterPro" id="IPR013783">
    <property type="entry name" value="Ig-like_fold"/>
</dbReference>
<dbReference type="STRING" id="161767.ENSAPEP00000015390"/>
<dbReference type="InterPro" id="IPR007110">
    <property type="entry name" value="Ig-like_dom"/>
</dbReference>
<feature type="compositionally biased region" description="Basic and acidic residues" evidence="1">
    <location>
        <begin position="251"/>
        <end position="260"/>
    </location>
</feature>
<protein>
    <recommendedName>
        <fullName evidence="3">Ig-like domain-containing protein</fullName>
    </recommendedName>
</protein>
<reference evidence="4" key="3">
    <citation type="submission" date="2025-09" db="UniProtKB">
        <authorList>
            <consortium name="Ensembl"/>
        </authorList>
    </citation>
    <scope>IDENTIFICATION</scope>
</reference>
<name>A0A3P8SSX9_AMPPE</name>
<reference evidence="4" key="2">
    <citation type="submission" date="2025-08" db="UniProtKB">
        <authorList>
            <consortium name="Ensembl"/>
        </authorList>
    </citation>
    <scope>IDENTIFICATION</scope>
</reference>
<evidence type="ECO:0000256" key="2">
    <source>
        <dbReference type="SAM" id="SignalP"/>
    </source>
</evidence>
<feature type="region of interest" description="Disordered" evidence="1">
    <location>
        <begin position="241"/>
        <end position="260"/>
    </location>
</feature>
<keyword evidence="2" id="KW-0732">Signal</keyword>
<dbReference type="Ensembl" id="ENSAPET00000015789.1">
    <property type="protein sequence ID" value="ENSAPEP00000015390.1"/>
    <property type="gene ID" value="ENSAPEG00000010966.1"/>
</dbReference>
<feature type="signal peptide" evidence="2">
    <location>
        <begin position="1"/>
        <end position="31"/>
    </location>
</feature>
<dbReference type="Proteomes" id="UP000265080">
    <property type="component" value="Chromosome 17"/>
</dbReference>
<dbReference type="Pfam" id="PF07654">
    <property type="entry name" value="C1-set"/>
    <property type="match status" value="1"/>
</dbReference>
<dbReference type="InterPro" id="IPR003599">
    <property type="entry name" value="Ig_sub"/>
</dbReference>
<feature type="domain" description="Ig-like" evidence="3">
    <location>
        <begin position="32"/>
        <end position="133"/>
    </location>
</feature>
<dbReference type="SMART" id="SM00406">
    <property type="entry name" value="IGv"/>
    <property type="match status" value="1"/>
</dbReference>
<evidence type="ECO:0000256" key="1">
    <source>
        <dbReference type="SAM" id="MobiDB-lite"/>
    </source>
</evidence>
<dbReference type="SMART" id="SM00407">
    <property type="entry name" value="IGc1"/>
    <property type="match status" value="1"/>
</dbReference>
<keyword evidence="5" id="KW-1185">Reference proteome</keyword>
<dbReference type="Pfam" id="PF07686">
    <property type="entry name" value="V-set"/>
    <property type="match status" value="1"/>
</dbReference>
<evidence type="ECO:0000313" key="4">
    <source>
        <dbReference type="Ensembl" id="ENSAPEP00000015390.1"/>
    </source>
</evidence>
<dbReference type="FunFam" id="2.60.40.10:FF:001918">
    <property type="entry name" value="Immunoglobulin light 1 constant 3"/>
    <property type="match status" value="1"/>
</dbReference>
<dbReference type="PANTHER" id="PTHR23267">
    <property type="entry name" value="IMMUNOGLOBULIN LIGHT CHAIN"/>
    <property type="match status" value="1"/>
</dbReference>
<dbReference type="SUPFAM" id="SSF48726">
    <property type="entry name" value="Immunoglobulin"/>
    <property type="match status" value="2"/>
</dbReference>
<accession>A0A3P8SSX9</accession>
<dbReference type="SMART" id="SM00409">
    <property type="entry name" value="IG"/>
    <property type="match status" value="2"/>
</dbReference>
<sequence length="260" mass="28659">MTTEDTEILLITNMTFIFIWTLLCFTQESVGQNVVVTQSAVKSVQLSQTVSIDCKVSRQVAHYSGSNYYLAWYHQKTGEAPKRLIDRTSYRYSGISSRLSGSGAGNGLDFTLTISGVQAEDSGVYYCQSYHSSNVWTFGGGTRLEFGRDVRPSLTVLPPSREELQQGKATLMCLANKGFPSDWSLSWKVDGSSSSSSSSISWEESRSPGVLQEDGLYSWSSTLRLPADQWRKVGSVSCEATQGSQTPLSETLRRDQCSQS</sequence>
<dbReference type="PROSITE" id="PS50835">
    <property type="entry name" value="IG_LIKE"/>
    <property type="match status" value="2"/>
</dbReference>
<reference evidence="4 5" key="1">
    <citation type="submission" date="2018-03" db="EMBL/GenBank/DDBJ databases">
        <title>Finding Nemo's genes: A chromosome-scale reference assembly of the genome of the orange clownfish Amphiprion percula.</title>
        <authorList>
            <person name="Lehmann R."/>
        </authorList>
    </citation>
    <scope>NUCLEOTIDE SEQUENCE</scope>
</reference>
<evidence type="ECO:0000259" key="3">
    <source>
        <dbReference type="PROSITE" id="PS50835"/>
    </source>
</evidence>
<organism evidence="4 5">
    <name type="scientific">Amphiprion percula</name>
    <name type="common">Orange clownfish</name>
    <name type="synonym">Lutjanus percula</name>
    <dbReference type="NCBI Taxonomy" id="161767"/>
    <lineage>
        <taxon>Eukaryota</taxon>
        <taxon>Metazoa</taxon>
        <taxon>Chordata</taxon>
        <taxon>Craniata</taxon>
        <taxon>Vertebrata</taxon>
        <taxon>Euteleostomi</taxon>
        <taxon>Actinopterygii</taxon>
        <taxon>Neopterygii</taxon>
        <taxon>Teleostei</taxon>
        <taxon>Neoteleostei</taxon>
        <taxon>Acanthomorphata</taxon>
        <taxon>Ovalentaria</taxon>
        <taxon>Pomacentridae</taxon>
        <taxon>Amphiprion</taxon>
    </lineage>
</organism>
<proteinExistence type="predicted"/>
<dbReference type="Gene3D" id="2.60.40.10">
    <property type="entry name" value="Immunoglobulins"/>
    <property type="match status" value="2"/>
</dbReference>